<protein>
    <submittedName>
        <fullName evidence="2">Uncharacterized protein</fullName>
    </submittedName>
</protein>
<organism evidence="2 3">
    <name type="scientific">Hanseniaspora guilliermondii</name>
    <dbReference type="NCBI Taxonomy" id="56406"/>
    <lineage>
        <taxon>Eukaryota</taxon>
        <taxon>Fungi</taxon>
        <taxon>Dikarya</taxon>
        <taxon>Ascomycota</taxon>
        <taxon>Saccharomycotina</taxon>
        <taxon>Saccharomycetes</taxon>
        <taxon>Saccharomycodales</taxon>
        <taxon>Saccharomycodaceae</taxon>
        <taxon>Hanseniaspora</taxon>
    </lineage>
</organism>
<keyword evidence="1" id="KW-0175">Coiled coil</keyword>
<evidence type="ECO:0000256" key="1">
    <source>
        <dbReference type="SAM" id="Coils"/>
    </source>
</evidence>
<gene>
    <name evidence="2" type="ORF">HGUI_00992</name>
</gene>
<dbReference type="AlphaFoldDB" id="A0A1L0AXH9"/>
<dbReference type="Proteomes" id="UP000183365">
    <property type="component" value="Unassembled WGS sequence"/>
</dbReference>
<evidence type="ECO:0000313" key="2">
    <source>
        <dbReference type="EMBL" id="SGZ38792.1"/>
    </source>
</evidence>
<dbReference type="EMBL" id="FQNF01000012">
    <property type="protein sequence ID" value="SGZ38792.1"/>
    <property type="molecule type" value="Genomic_DNA"/>
</dbReference>
<keyword evidence="3" id="KW-1185">Reference proteome</keyword>
<feature type="coiled-coil region" evidence="1">
    <location>
        <begin position="143"/>
        <end position="177"/>
    </location>
</feature>
<reference evidence="3" key="1">
    <citation type="submission" date="2016-11" db="EMBL/GenBank/DDBJ databases">
        <authorList>
            <person name="Guldener U."/>
        </authorList>
    </citation>
    <scope>NUCLEOTIDE SEQUENCE [LARGE SCALE GENOMIC DNA]</scope>
</reference>
<dbReference type="OrthoDB" id="3973450at2759"/>
<accession>A0A1L0AXH9</accession>
<sequence>MNKEIETSSKDISLVNDIPITSINNHILLNIYKNHQILLNKLLLNTRANFNSVPIRDNACDIKFKILEKTDIDLTNAINSDIINLRKQLNDNDDIEPNLNDYDVKLIPTENTVNRVTLTPLKNIKTVDNVDKYFNQDIDDFIIKKQNLIEQEKKKQQEELERKLLEQQQRSQQEQQKQFSNFYNMDLDLNFDLKPEPINNIPDTSMLINNNTNMFNPNMLMDPLISNSNNLRNNNDSLNMGNVNKPMEPSHNIFTTDPHINSNKMNNVTNEFLINDDFEFGDLGDLGNNNGDIDDFNVDDLDPAYF</sequence>
<proteinExistence type="predicted"/>
<evidence type="ECO:0000313" key="3">
    <source>
        <dbReference type="Proteomes" id="UP000183365"/>
    </source>
</evidence>
<dbReference type="VEuPathDB" id="FungiDB:HGUI_00992"/>
<name>A0A1L0AXH9_9ASCO</name>